<proteinExistence type="predicted"/>
<organism evidence="2 3">
    <name type="scientific">Candidatus Buchananbacteria bacterium RIFCSPHIGHO2_01_FULL_39_14</name>
    <dbReference type="NCBI Taxonomy" id="1797532"/>
    <lineage>
        <taxon>Bacteria</taxon>
        <taxon>Candidatus Buchananiibacteriota</taxon>
    </lineage>
</organism>
<evidence type="ECO:0000313" key="3">
    <source>
        <dbReference type="Proteomes" id="UP000178930"/>
    </source>
</evidence>
<evidence type="ECO:0000313" key="2">
    <source>
        <dbReference type="EMBL" id="OGY43391.1"/>
    </source>
</evidence>
<comment type="caution">
    <text evidence="2">The sequence shown here is derived from an EMBL/GenBank/DDBJ whole genome shotgun (WGS) entry which is preliminary data.</text>
</comment>
<name>A0A1G1XTT0_9BACT</name>
<gene>
    <name evidence="2" type="ORF">A2729_04425</name>
</gene>
<sequence>MDFLDGKINQLVVSQHPKLKNTVRTFATKPNRALAKSLGKIFGLIEIESASPQLPAFIDLIIEEIKNNYYHPKGLKTLTFEQEIFDLGQKFEAALKKTNLAIATFIETQQISLNLEKINILIGVSHNLNLHFTVSGNINAYLFYNLSRDNYRIINVLEPNQPFSAPIDPLKFFSQVISGRLRPKDFFFITTSNLLDYFSLEKLKKILTEQESTEGIENLKQLLEKIEVKKNFGLLTLELDKILVPAKKTFENKDFDYQKAASKDSMIALIKTEQDTQKLLTPSVMPEIKKYASSLQTAFKNYLNIAKTTTETFYRQKNIVLRPPINLPKISNLKPKFNFGPKIDINSKFKRINSLSDISRQKIYGVYGQLINSPRKILFKLKNLPAVEKIFFAFQKYFNHLLIKFKALPKSSQILLIITIILGVLFLNSLIWLGLKNSAQKRFETNNQFILDAENKKNEALATLIYRDENQARLLLIQAKELITSLKGTTKSQQNQVGQLISEISNELSKLQHLTEIAEPIQIINFQNLDAGAKIAPFAVLNQKILYTQNQRNQALYQANLDRRIVTAFQSVEINPGILIFGVLAGENEMLFISEEKKAFSFNPINQIIKPLKISISHDDKIIDSAFFNNRLYLLNSAKNQIDRYPKAADGFDSGANWLSEPTDLSKGVALTVDGAVYILKNNGEIAKFQNGKSVEFNLDLIDPKLSGPTKIKTTENSKYLYLLDPPTKRLVVIDKEGNLIKQYTSAVFDNLKDFIFSEADKKIYLLSASTVFGIPANHLK</sequence>
<protein>
    <submittedName>
        <fullName evidence="2">Uncharacterized protein</fullName>
    </submittedName>
</protein>
<feature type="transmembrane region" description="Helical" evidence="1">
    <location>
        <begin position="414"/>
        <end position="435"/>
    </location>
</feature>
<dbReference type="Gene3D" id="2.120.10.30">
    <property type="entry name" value="TolB, C-terminal domain"/>
    <property type="match status" value="1"/>
</dbReference>
<dbReference type="InterPro" id="IPR011042">
    <property type="entry name" value="6-blade_b-propeller_TolB-like"/>
</dbReference>
<dbReference type="EMBL" id="MHIB01000037">
    <property type="protein sequence ID" value="OGY43391.1"/>
    <property type="molecule type" value="Genomic_DNA"/>
</dbReference>
<dbReference type="SUPFAM" id="SSF63829">
    <property type="entry name" value="Calcium-dependent phosphotriesterase"/>
    <property type="match status" value="1"/>
</dbReference>
<keyword evidence="1" id="KW-0472">Membrane</keyword>
<dbReference type="STRING" id="1797532.A2729_04425"/>
<dbReference type="AlphaFoldDB" id="A0A1G1XTT0"/>
<dbReference type="Proteomes" id="UP000178930">
    <property type="component" value="Unassembled WGS sequence"/>
</dbReference>
<evidence type="ECO:0000256" key="1">
    <source>
        <dbReference type="SAM" id="Phobius"/>
    </source>
</evidence>
<keyword evidence="1" id="KW-1133">Transmembrane helix</keyword>
<keyword evidence="1" id="KW-0812">Transmembrane</keyword>
<reference evidence="2 3" key="1">
    <citation type="journal article" date="2016" name="Nat. Commun.">
        <title>Thousands of microbial genomes shed light on interconnected biogeochemical processes in an aquifer system.</title>
        <authorList>
            <person name="Anantharaman K."/>
            <person name="Brown C.T."/>
            <person name="Hug L.A."/>
            <person name="Sharon I."/>
            <person name="Castelle C.J."/>
            <person name="Probst A.J."/>
            <person name="Thomas B.C."/>
            <person name="Singh A."/>
            <person name="Wilkins M.J."/>
            <person name="Karaoz U."/>
            <person name="Brodie E.L."/>
            <person name="Williams K.H."/>
            <person name="Hubbard S.S."/>
            <person name="Banfield J.F."/>
        </authorList>
    </citation>
    <scope>NUCLEOTIDE SEQUENCE [LARGE SCALE GENOMIC DNA]</scope>
</reference>
<accession>A0A1G1XTT0</accession>